<dbReference type="RefSeq" id="WP_155357326.1">
    <property type="nucleotide sequence ID" value="NZ_BAAAHL010000030.1"/>
</dbReference>
<accession>A0A5M3WSV7</accession>
<dbReference type="Proteomes" id="UP000331127">
    <property type="component" value="Unassembled WGS sequence"/>
</dbReference>
<comment type="caution">
    <text evidence="1">The sequence shown here is derived from an EMBL/GenBank/DDBJ whole genome shotgun (WGS) entry which is preliminary data.</text>
</comment>
<dbReference type="EMBL" id="BLAE01000034">
    <property type="protein sequence ID" value="GES11974.1"/>
    <property type="molecule type" value="Genomic_DNA"/>
</dbReference>
<organism evidence="1 2">
    <name type="scientific">Acrocarpospora macrocephala</name>
    <dbReference type="NCBI Taxonomy" id="150177"/>
    <lineage>
        <taxon>Bacteria</taxon>
        <taxon>Bacillati</taxon>
        <taxon>Actinomycetota</taxon>
        <taxon>Actinomycetes</taxon>
        <taxon>Streptosporangiales</taxon>
        <taxon>Streptosporangiaceae</taxon>
        <taxon>Acrocarpospora</taxon>
    </lineage>
</organism>
<evidence type="ECO:0000313" key="1">
    <source>
        <dbReference type="EMBL" id="GES11974.1"/>
    </source>
</evidence>
<evidence type="ECO:0000313" key="2">
    <source>
        <dbReference type="Proteomes" id="UP000331127"/>
    </source>
</evidence>
<evidence type="ECO:0008006" key="3">
    <source>
        <dbReference type="Google" id="ProtNLM"/>
    </source>
</evidence>
<reference evidence="1 2" key="1">
    <citation type="submission" date="2019-10" db="EMBL/GenBank/DDBJ databases">
        <title>Whole genome shotgun sequence of Acrocarpospora macrocephala NBRC 16266.</title>
        <authorList>
            <person name="Ichikawa N."/>
            <person name="Kimura A."/>
            <person name="Kitahashi Y."/>
            <person name="Komaki H."/>
            <person name="Oguchi A."/>
        </authorList>
    </citation>
    <scope>NUCLEOTIDE SEQUENCE [LARGE SCALE GENOMIC DNA]</scope>
    <source>
        <strain evidence="1 2">NBRC 16266</strain>
    </source>
</reference>
<keyword evidence="2" id="KW-1185">Reference proteome</keyword>
<dbReference type="AlphaFoldDB" id="A0A5M3WSV7"/>
<gene>
    <name evidence="1" type="ORF">Amac_055710</name>
</gene>
<sequence>MIKMSAELAALESETFEIAEIADVDSAFASAEVPVFDAAPCSCMCSTGCTHWTSTSTSCSSTS</sequence>
<proteinExistence type="predicted"/>
<name>A0A5M3WSV7_9ACTN</name>
<protein>
    <recommendedName>
        <fullName evidence="3">Thiazolylpeptide-type bacteriocin</fullName>
    </recommendedName>
</protein>